<evidence type="ECO:0000259" key="19">
    <source>
        <dbReference type="Pfam" id="PF04678"/>
    </source>
</evidence>
<evidence type="ECO:0000313" key="20">
    <source>
        <dbReference type="EMBL" id="KAH0215222.1"/>
    </source>
</evidence>
<evidence type="ECO:0000256" key="7">
    <source>
        <dbReference type="ARBA" id="ARBA00022792"/>
    </source>
</evidence>
<sequence length="945" mass="108492">MLEGHDKTLLSAALACQEWFEPATDILWRDVPPIALSKVSYKRRQSYANKISELYFRNVDEAKFHAQYKNLKFPRLKCIGLDMVRLRKNQKLHLSQYIGPRLESFSYWGGHPCEDALERLETECPRLHDLHLMEPLELVVDAEKLRKFLTNRTSLKNLEFGRGWEYSLPKEVLTHVLTLEHLERFDLVPFLRPHRAREVFSTPNEFKNIRILHIRLHSESIGLLAAAAATSVDTLFLESQDSEHDVLQALEPMKKLRHLEIEYHNLSRGIELSEEGIKSLGTLPELEVLLIRTWTKGRAYYHNIRAPWLGDEQFAEFMSGLPKLQSLAFQVECNITLKSITSLSETHPEMYCCDLYGTFDLDDWAKSGSPIFPQLRRLAMDAPNLRGRTRASSTSLSVQVDRIIDIILRQLPMLEQLGFHDFERNVLADQVLEKYATRIGGHFNERQASAFRPWSWMEKNRKSLAVSKTGSDHANDMELIRRTGLSHIFDMTFMQSTRLRLREQSKGVTAENSTSQGQPAANLSQNVGKEEKDHYQRVVEHSKQSQMRSPWMHEGSDKPPVARLRSAGAMVKGKLLTTPSRMLKLILPLTTKDVNKDRKDVEPLALLVHPQQPLSYLERLIQSELPVIKNENGNDKIPAVHFRAQDLGEESIDPDHRGPDEESEDYNFEHSEDVKIDGKTERTGKLNESGEVAAPKPVNPAKEPDPEHPNFVRWSPSTEIGDFIRDAARGKEFSVDIEGAPEPIYVAVPSFADRTYYLRMRLRKTAKQISALADIKSECDKLAHKSAQRVAQGGFAVLVGWWGSVYVLTFQTDLGWDVMEPVTYLVGLSTLIGGYMWFLYHNREVSYRSAMNFTVSKRQDKLYQLKGFDVSKWDGLVEEGNRLRREIKMVAEEYDVDWDEAKEAGSEKVAKALRNERKKKQIAKDDEDEEGKKRKKSKEEDDDDD</sequence>
<dbReference type="Proteomes" id="UP000767238">
    <property type="component" value="Unassembled WGS sequence"/>
</dbReference>
<gene>
    <name evidence="20" type="ORF">KCV03_g8157</name>
</gene>
<dbReference type="AlphaFoldDB" id="A0A9P8K517"/>
<comment type="caution">
    <text evidence="20">The sequence shown here is derived from an EMBL/GenBank/DDBJ whole genome shotgun (WGS) entry which is preliminary data.</text>
</comment>
<dbReference type="GO" id="GO:0015292">
    <property type="term" value="F:uniporter activity"/>
    <property type="evidence" value="ECO:0007669"/>
    <property type="project" value="TreeGrafter"/>
</dbReference>
<evidence type="ECO:0000256" key="16">
    <source>
        <dbReference type="ARBA" id="ARBA00044981"/>
    </source>
</evidence>
<feature type="domain" description="Calcium uniporter protein C-terminal" evidence="19">
    <location>
        <begin position="757"/>
        <end position="874"/>
    </location>
</feature>
<keyword evidence="6" id="KW-0812">Transmembrane</keyword>
<evidence type="ECO:0000256" key="5">
    <source>
        <dbReference type="ARBA" id="ARBA00022673"/>
    </source>
</evidence>
<keyword evidence="10" id="KW-0406">Ion transport</keyword>
<dbReference type="EMBL" id="JAHFYH010000075">
    <property type="protein sequence ID" value="KAH0215222.1"/>
    <property type="molecule type" value="Genomic_DNA"/>
</dbReference>
<dbReference type="GO" id="GO:0036444">
    <property type="term" value="P:calcium import into the mitochondrion"/>
    <property type="evidence" value="ECO:0007669"/>
    <property type="project" value="TreeGrafter"/>
</dbReference>
<keyword evidence="12" id="KW-0472">Membrane</keyword>
<dbReference type="Pfam" id="PF04678">
    <property type="entry name" value="MCU"/>
    <property type="match status" value="1"/>
</dbReference>
<comment type="subunit">
    <text evidence="15">Homotetramer, assembles in a dimer or dimers configuration with two interfaces.</text>
</comment>
<comment type="subcellular location">
    <subcellularLocation>
        <location evidence="1">Mitochondrion inner membrane</location>
        <topology evidence="1">Multi-pass membrane protein</topology>
    </subcellularLocation>
</comment>
<dbReference type="GO" id="GO:0051560">
    <property type="term" value="P:mitochondrial calcium ion homeostasis"/>
    <property type="evidence" value="ECO:0007669"/>
    <property type="project" value="InterPro"/>
</dbReference>
<reference evidence="20" key="1">
    <citation type="journal article" date="2021" name="J Fungi (Basel)">
        <title>Virulence traits and population genomics of the black yeast Aureobasidium melanogenum.</title>
        <authorList>
            <person name="Cernosa A."/>
            <person name="Sun X."/>
            <person name="Gostincar C."/>
            <person name="Fang C."/>
            <person name="Gunde-Cimerman N."/>
            <person name="Song Z."/>
        </authorList>
    </citation>
    <scope>NUCLEOTIDE SEQUENCE</scope>
    <source>
        <strain evidence="20">EXF-8016</strain>
    </source>
</reference>
<dbReference type="InterPro" id="IPR039055">
    <property type="entry name" value="MCU_fam"/>
</dbReference>
<organism evidence="20 21">
    <name type="scientific">Aureobasidium melanogenum</name>
    <name type="common">Aureobasidium pullulans var. melanogenum</name>
    <dbReference type="NCBI Taxonomy" id="46634"/>
    <lineage>
        <taxon>Eukaryota</taxon>
        <taxon>Fungi</taxon>
        <taxon>Dikarya</taxon>
        <taxon>Ascomycota</taxon>
        <taxon>Pezizomycotina</taxon>
        <taxon>Dothideomycetes</taxon>
        <taxon>Dothideomycetidae</taxon>
        <taxon>Dothideales</taxon>
        <taxon>Saccotheciaceae</taxon>
        <taxon>Aureobasidium</taxon>
    </lineage>
</organism>
<feature type="compositionally biased region" description="Polar residues" evidence="18">
    <location>
        <begin position="506"/>
        <end position="527"/>
    </location>
</feature>
<evidence type="ECO:0000256" key="15">
    <source>
        <dbReference type="ARBA" id="ARBA00044966"/>
    </source>
</evidence>
<dbReference type="GO" id="GO:1990246">
    <property type="term" value="C:uniplex complex"/>
    <property type="evidence" value="ECO:0007669"/>
    <property type="project" value="TreeGrafter"/>
</dbReference>
<evidence type="ECO:0000256" key="18">
    <source>
        <dbReference type="SAM" id="MobiDB-lite"/>
    </source>
</evidence>
<evidence type="ECO:0000256" key="17">
    <source>
        <dbReference type="ARBA" id="ARBA00045938"/>
    </source>
</evidence>
<reference evidence="20" key="2">
    <citation type="submission" date="2021-08" db="EMBL/GenBank/DDBJ databases">
        <authorList>
            <person name="Gostincar C."/>
            <person name="Sun X."/>
            <person name="Song Z."/>
            <person name="Gunde-Cimerman N."/>
        </authorList>
    </citation>
    <scope>NUCLEOTIDE SEQUENCE</scope>
    <source>
        <strain evidence="20">EXF-8016</strain>
    </source>
</reference>
<dbReference type="GO" id="GO:0005262">
    <property type="term" value="F:calcium channel activity"/>
    <property type="evidence" value="ECO:0007669"/>
    <property type="project" value="UniProtKB-KW"/>
</dbReference>
<feature type="compositionally biased region" description="Basic and acidic residues" evidence="18">
    <location>
        <begin position="667"/>
        <end position="685"/>
    </location>
</feature>
<evidence type="ECO:0000256" key="1">
    <source>
        <dbReference type="ARBA" id="ARBA00004448"/>
    </source>
</evidence>
<evidence type="ECO:0000256" key="10">
    <source>
        <dbReference type="ARBA" id="ARBA00023065"/>
    </source>
</evidence>
<comment type="function">
    <text evidence="17">Highly selective calcium channel localized to the inner mitochondrial membrane, which mediates calcium uptake into the mitochondrial matrix. Mitochondrial calcium homeostasis plays key roles in cellular physiology and regulates ATP production, cytoplasmic calcium signals and activation of cell death pathways. Sufficient to operate as a pore-forming channel without the need of calcium-sensor or auxiliary subunit.</text>
</comment>
<keyword evidence="13" id="KW-0407">Ion channel</keyword>
<feature type="non-terminal residue" evidence="20">
    <location>
        <position position="945"/>
    </location>
</feature>
<dbReference type="Gene3D" id="3.80.10.10">
    <property type="entry name" value="Ribonuclease Inhibitor"/>
    <property type="match status" value="1"/>
</dbReference>
<evidence type="ECO:0000256" key="8">
    <source>
        <dbReference type="ARBA" id="ARBA00022837"/>
    </source>
</evidence>
<feature type="region of interest" description="Disordered" evidence="18">
    <location>
        <begin position="648"/>
        <end position="714"/>
    </location>
</feature>
<dbReference type="InterPro" id="IPR032675">
    <property type="entry name" value="LRR_dom_sf"/>
</dbReference>
<dbReference type="InterPro" id="IPR006769">
    <property type="entry name" value="MCU_C"/>
</dbReference>
<keyword evidence="9" id="KW-1133">Transmembrane helix</keyword>
<dbReference type="PANTHER" id="PTHR13462:SF10">
    <property type="entry name" value="CALCIUM UNIPORTER PROTEIN, MITOCHONDRIAL"/>
    <property type="match status" value="1"/>
</dbReference>
<evidence type="ECO:0000256" key="2">
    <source>
        <dbReference type="ARBA" id="ARBA00005653"/>
    </source>
</evidence>
<evidence type="ECO:0000256" key="3">
    <source>
        <dbReference type="ARBA" id="ARBA00022448"/>
    </source>
</evidence>
<keyword evidence="8" id="KW-0106">Calcium</keyword>
<evidence type="ECO:0000313" key="21">
    <source>
        <dbReference type="Proteomes" id="UP000767238"/>
    </source>
</evidence>
<comment type="catalytic activity">
    <reaction evidence="14">
        <text>Ca(2+)(in) = Ca(2+)(out)</text>
        <dbReference type="Rhea" id="RHEA:29671"/>
        <dbReference type="ChEBI" id="CHEBI:29108"/>
    </reaction>
</comment>
<accession>A0A9P8K517</accession>
<evidence type="ECO:0000256" key="4">
    <source>
        <dbReference type="ARBA" id="ARBA00022568"/>
    </source>
</evidence>
<keyword evidence="11" id="KW-0496">Mitochondrion</keyword>
<evidence type="ECO:0000256" key="13">
    <source>
        <dbReference type="ARBA" id="ARBA00023303"/>
    </source>
</evidence>
<keyword evidence="4" id="KW-0109">Calcium transport</keyword>
<evidence type="ECO:0000256" key="14">
    <source>
        <dbReference type="ARBA" id="ARBA00036634"/>
    </source>
</evidence>
<name>A0A9P8K517_AURME</name>
<evidence type="ECO:0000256" key="11">
    <source>
        <dbReference type="ARBA" id="ARBA00023128"/>
    </source>
</evidence>
<dbReference type="SUPFAM" id="SSF52047">
    <property type="entry name" value="RNI-like"/>
    <property type="match status" value="1"/>
</dbReference>
<keyword evidence="5" id="KW-0107">Calcium channel</keyword>
<keyword evidence="3" id="KW-0813">Transport</keyword>
<feature type="region of interest" description="Disordered" evidence="18">
    <location>
        <begin position="503"/>
        <end position="528"/>
    </location>
</feature>
<evidence type="ECO:0000256" key="9">
    <source>
        <dbReference type="ARBA" id="ARBA00022989"/>
    </source>
</evidence>
<keyword evidence="7" id="KW-0999">Mitochondrion inner membrane</keyword>
<evidence type="ECO:0000256" key="12">
    <source>
        <dbReference type="ARBA" id="ARBA00023136"/>
    </source>
</evidence>
<comment type="similarity">
    <text evidence="2">Belongs to the MCU (TC 1.A.77) family.</text>
</comment>
<dbReference type="PANTHER" id="PTHR13462">
    <property type="entry name" value="CALCIUM UNIPORTER PROTEIN, MITOCHONDRIAL"/>
    <property type="match status" value="1"/>
</dbReference>
<evidence type="ECO:0000256" key="6">
    <source>
        <dbReference type="ARBA" id="ARBA00022692"/>
    </source>
</evidence>
<protein>
    <recommendedName>
        <fullName evidence="16">Calcium uniporter protein, mitochondrial</fullName>
    </recommendedName>
</protein>
<proteinExistence type="inferred from homology"/>
<dbReference type="OrthoDB" id="2305901at2759"/>
<feature type="region of interest" description="Disordered" evidence="18">
    <location>
        <begin position="913"/>
        <end position="945"/>
    </location>
</feature>